<keyword evidence="4" id="KW-1015">Disulfide bond</keyword>
<dbReference type="CDD" id="cd00054">
    <property type="entry name" value="EGF_CA"/>
    <property type="match status" value="1"/>
</dbReference>
<feature type="domain" description="EGF-like" evidence="6">
    <location>
        <begin position="44"/>
        <end position="82"/>
    </location>
</feature>
<dbReference type="EMBL" id="UYYB01126425">
    <property type="protein sequence ID" value="VDM83944.1"/>
    <property type="molecule type" value="Genomic_DNA"/>
</dbReference>
<dbReference type="SUPFAM" id="SSF57196">
    <property type="entry name" value="EGF/Laminin"/>
    <property type="match status" value="3"/>
</dbReference>
<dbReference type="GO" id="GO:0005509">
    <property type="term" value="F:calcium ion binding"/>
    <property type="evidence" value="ECO:0007669"/>
    <property type="project" value="InterPro"/>
</dbReference>
<evidence type="ECO:0000256" key="4">
    <source>
        <dbReference type="ARBA" id="ARBA00023157"/>
    </source>
</evidence>
<dbReference type="OrthoDB" id="2015116at2759"/>
<protein>
    <recommendedName>
        <fullName evidence="6">EGF-like domain-containing protein</fullName>
    </recommendedName>
</protein>
<organism evidence="7 8">
    <name type="scientific">Strongylus vulgaris</name>
    <name type="common">Blood worm</name>
    <dbReference type="NCBI Taxonomy" id="40348"/>
    <lineage>
        <taxon>Eukaryota</taxon>
        <taxon>Metazoa</taxon>
        <taxon>Ecdysozoa</taxon>
        <taxon>Nematoda</taxon>
        <taxon>Chromadorea</taxon>
        <taxon>Rhabditida</taxon>
        <taxon>Rhabditina</taxon>
        <taxon>Rhabditomorpha</taxon>
        <taxon>Strongyloidea</taxon>
        <taxon>Strongylidae</taxon>
        <taxon>Strongylus</taxon>
    </lineage>
</organism>
<evidence type="ECO:0000256" key="2">
    <source>
        <dbReference type="ARBA" id="ARBA00022729"/>
    </source>
</evidence>
<dbReference type="Pfam" id="PF07645">
    <property type="entry name" value="EGF_CA"/>
    <property type="match status" value="3"/>
</dbReference>
<dbReference type="PROSITE" id="PS00010">
    <property type="entry name" value="ASX_HYDROXYL"/>
    <property type="match status" value="3"/>
</dbReference>
<dbReference type="InterPro" id="IPR000742">
    <property type="entry name" value="EGF"/>
</dbReference>
<dbReference type="PANTHER" id="PTHR24039">
    <property type="entry name" value="FIBRILLIN-RELATED"/>
    <property type="match status" value="1"/>
</dbReference>
<evidence type="ECO:0000313" key="7">
    <source>
        <dbReference type="EMBL" id="VDM83944.1"/>
    </source>
</evidence>
<reference evidence="7 8" key="1">
    <citation type="submission" date="2018-11" db="EMBL/GenBank/DDBJ databases">
        <authorList>
            <consortium name="Pathogen Informatics"/>
        </authorList>
    </citation>
    <scope>NUCLEOTIDE SEQUENCE [LARGE SCALE GENOMIC DNA]</scope>
</reference>
<feature type="domain" description="EGF-like" evidence="6">
    <location>
        <begin position="176"/>
        <end position="215"/>
    </location>
</feature>
<evidence type="ECO:0000256" key="1">
    <source>
        <dbReference type="ARBA" id="ARBA00022536"/>
    </source>
</evidence>
<dbReference type="Proteomes" id="UP000270094">
    <property type="component" value="Unassembled WGS sequence"/>
</dbReference>
<sequence length="241" mass="27073">MNAPPDRMIAHAKRSVLTQRTATFVPVPPPISIYQLILICRPALVDECRLGKHDCHSDAFCQDLPQGYTCRCKPEFLDQSPHRATHPGRLCVPRPTPPPPECRIDGPNQCKAHLNEVCRLVNGEPKCALINECDFPQLVDCHPSADCIDQLVGYTCRCKSGFKDIGDKPGRMCKPLVNECQFPHLNDCHQNAQCIDQEEGYECRCNQGFMDRSRGRPGRICKQLIDECANQGMNSCDRNAR</sequence>
<evidence type="ECO:0000313" key="8">
    <source>
        <dbReference type="Proteomes" id="UP000270094"/>
    </source>
</evidence>
<evidence type="ECO:0000256" key="3">
    <source>
        <dbReference type="ARBA" id="ARBA00022737"/>
    </source>
</evidence>
<name>A0A3P7JYC2_STRVU</name>
<proteinExistence type="predicted"/>
<dbReference type="PROSITE" id="PS50026">
    <property type="entry name" value="EGF_3"/>
    <property type="match status" value="2"/>
</dbReference>
<dbReference type="PANTHER" id="PTHR24039:SF34">
    <property type="entry name" value="TRANSMEMBRANE CELL ADHESION RECEPTOR MUA-3"/>
    <property type="match status" value="1"/>
</dbReference>
<dbReference type="SMART" id="SM00181">
    <property type="entry name" value="EGF"/>
    <property type="match status" value="3"/>
</dbReference>
<keyword evidence="1 5" id="KW-0245">EGF-like domain</keyword>
<evidence type="ECO:0000256" key="5">
    <source>
        <dbReference type="PROSITE-ProRule" id="PRU00076"/>
    </source>
</evidence>
<gene>
    <name evidence="7" type="ORF">SVUK_LOCUS18942</name>
</gene>
<keyword evidence="3" id="KW-0677">Repeat</keyword>
<dbReference type="SMART" id="SM00179">
    <property type="entry name" value="EGF_CA"/>
    <property type="match status" value="3"/>
</dbReference>
<dbReference type="Gene3D" id="2.10.25.10">
    <property type="entry name" value="Laminin"/>
    <property type="match status" value="3"/>
</dbReference>
<dbReference type="InterPro" id="IPR001881">
    <property type="entry name" value="EGF-like_Ca-bd_dom"/>
</dbReference>
<dbReference type="AlphaFoldDB" id="A0A3P7JYC2"/>
<accession>A0A3P7JYC2</accession>
<evidence type="ECO:0000259" key="6">
    <source>
        <dbReference type="PROSITE" id="PS50026"/>
    </source>
</evidence>
<dbReference type="InterPro" id="IPR049883">
    <property type="entry name" value="NOTCH1_EGF-like"/>
</dbReference>
<keyword evidence="8" id="KW-1185">Reference proteome</keyword>
<comment type="caution">
    <text evidence="5">Lacks conserved residue(s) required for the propagation of feature annotation.</text>
</comment>
<keyword evidence="2" id="KW-0732">Signal</keyword>
<dbReference type="InterPro" id="IPR000152">
    <property type="entry name" value="EGF-type_Asp/Asn_hydroxyl_site"/>
</dbReference>